<evidence type="ECO:0000313" key="4">
    <source>
        <dbReference type="Proteomes" id="UP000199394"/>
    </source>
</evidence>
<dbReference type="GO" id="GO:0004553">
    <property type="term" value="F:hydrolase activity, hydrolyzing O-glycosyl compounds"/>
    <property type="evidence" value="ECO:0007669"/>
    <property type="project" value="InterPro"/>
</dbReference>
<dbReference type="STRING" id="81409.SAMN04515656_1237"/>
<dbReference type="PROSITE" id="PS51766">
    <property type="entry name" value="DOCKERIN"/>
    <property type="match status" value="1"/>
</dbReference>
<feature type="chain" id="PRO_5011690964" description="Dockerin domain-containing protein" evidence="1">
    <location>
        <begin position="39"/>
        <end position="324"/>
    </location>
</feature>
<evidence type="ECO:0000313" key="3">
    <source>
        <dbReference type="EMBL" id="SEA70818.1"/>
    </source>
</evidence>
<dbReference type="Proteomes" id="UP000199394">
    <property type="component" value="Unassembled WGS sequence"/>
</dbReference>
<dbReference type="Pfam" id="PF00404">
    <property type="entry name" value="Dockerin_1"/>
    <property type="match status" value="1"/>
</dbReference>
<dbReference type="InterPro" id="IPR018247">
    <property type="entry name" value="EF_Hand_1_Ca_BS"/>
</dbReference>
<evidence type="ECO:0000256" key="1">
    <source>
        <dbReference type="SAM" id="SignalP"/>
    </source>
</evidence>
<dbReference type="AlphaFoldDB" id="A0A1H4DE19"/>
<keyword evidence="4" id="KW-1185">Reference proteome</keyword>
<dbReference type="Pfam" id="PF14478">
    <property type="entry name" value="DUF4430"/>
    <property type="match status" value="1"/>
</dbReference>
<feature type="signal peptide" evidence="1">
    <location>
        <begin position="1"/>
        <end position="38"/>
    </location>
</feature>
<reference evidence="3 4" key="1">
    <citation type="submission" date="2016-10" db="EMBL/GenBank/DDBJ databases">
        <authorList>
            <person name="de Groot N.N."/>
        </authorList>
    </citation>
    <scope>NUCLEOTIDE SEQUENCE [LARGE SCALE GENOMIC DNA]</scope>
    <source>
        <strain evidence="3 4">SR12</strain>
    </source>
</reference>
<dbReference type="PROSITE" id="PS00018">
    <property type="entry name" value="EF_HAND_1"/>
    <property type="match status" value="2"/>
</dbReference>
<dbReference type="SUPFAM" id="SSF63446">
    <property type="entry name" value="Type I dockerin domain"/>
    <property type="match status" value="1"/>
</dbReference>
<name>A0A1H4DE19_9FIRM</name>
<dbReference type="CDD" id="cd14256">
    <property type="entry name" value="Dockerin_I"/>
    <property type="match status" value="1"/>
</dbReference>
<dbReference type="InterPro" id="IPR016134">
    <property type="entry name" value="Dockerin_dom"/>
</dbReference>
<dbReference type="InterPro" id="IPR036439">
    <property type="entry name" value="Dockerin_dom_sf"/>
</dbReference>
<keyword evidence="1" id="KW-0732">Signal</keyword>
<protein>
    <recommendedName>
        <fullName evidence="2">Dockerin domain-containing protein</fullName>
    </recommendedName>
</protein>
<sequence>MLITVERMMQYMKKWKWLACGLVALTLTVGLFARVAFAQEADGNNTVTVCVTMEKFTLGQGYKIEPILVTLPAGTKTAQVITDLLGPGNYENTGTVADSFYLSSIKDGDTDISGVPQYILDKTGPLSPKDRSDDQWLGEFDYYTNSGWMYAINNSFPGVGASGTTLAQGDVLRWQYTLYGLGADLGADNTQWGGVPLINAANKDALTWRVAEINGMANKADVLAQGENQKKYDGATAVLKDMESTQDSVDTALAALNRLDEAPAVTGDADGDGYITGNDLAVVNKYFGTTVETGQNGDVDADGFITGNDLAVVNKYFGTTGLNE</sequence>
<proteinExistence type="predicted"/>
<dbReference type="InterPro" id="IPR027954">
    <property type="entry name" value="Transcobalamin-like_C"/>
</dbReference>
<evidence type="ECO:0000259" key="2">
    <source>
        <dbReference type="PROSITE" id="PS51766"/>
    </source>
</evidence>
<accession>A0A1H4DE19</accession>
<dbReference type="Gene3D" id="1.10.1330.10">
    <property type="entry name" value="Dockerin domain"/>
    <property type="match status" value="1"/>
</dbReference>
<organism evidence="3 4">
    <name type="scientific">Eubacterium aggregans</name>
    <dbReference type="NCBI Taxonomy" id="81409"/>
    <lineage>
        <taxon>Bacteria</taxon>
        <taxon>Bacillati</taxon>
        <taxon>Bacillota</taxon>
        <taxon>Clostridia</taxon>
        <taxon>Eubacteriales</taxon>
        <taxon>Eubacteriaceae</taxon>
        <taxon>Eubacterium</taxon>
    </lineage>
</organism>
<gene>
    <name evidence="3" type="ORF">SAMN04515656_1237</name>
</gene>
<feature type="domain" description="Dockerin" evidence="2">
    <location>
        <begin position="262"/>
        <end position="324"/>
    </location>
</feature>
<dbReference type="GO" id="GO:0000272">
    <property type="term" value="P:polysaccharide catabolic process"/>
    <property type="evidence" value="ECO:0007669"/>
    <property type="project" value="InterPro"/>
</dbReference>
<dbReference type="EMBL" id="FNRK01000023">
    <property type="protein sequence ID" value="SEA70818.1"/>
    <property type="molecule type" value="Genomic_DNA"/>
</dbReference>
<dbReference type="InterPro" id="IPR002105">
    <property type="entry name" value="Dockerin_1_rpt"/>
</dbReference>